<feature type="chain" id="PRO_5042005263" evidence="1">
    <location>
        <begin position="19"/>
        <end position="76"/>
    </location>
</feature>
<evidence type="ECO:0000256" key="1">
    <source>
        <dbReference type="SAM" id="SignalP"/>
    </source>
</evidence>
<keyword evidence="1" id="KW-0732">Signal</keyword>
<gene>
    <name evidence="2" type="ORF">P5673_025992</name>
</gene>
<name>A0AAD9Q171_ACRCE</name>
<keyword evidence="3" id="KW-1185">Reference proteome</keyword>
<organism evidence="2 3">
    <name type="scientific">Acropora cervicornis</name>
    <name type="common">Staghorn coral</name>
    <dbReference type="NCBI Taxonomy" id="6130"/>
    <lineage>
        <taxon>Eukaryota</taxon>
        <taxon>Metazoa</taxon>
        <taxon>Cnidaria</taxon>
        <taxon>Anthozoa</taxon>
        <taxon>Hexacorallia</taxon>
        <taxon>Scleractinia</taxon>
        <taxon>Astrocoeniina</taxon>
        <taxon>Acroporidae</taxon>
        <taxon>Acropora</taxon>
    </lineage>
</organism>
<dbReference type="EMBL" id="JARQWQ010000083">
    <property type="protein sequence ID" value="KAK2552824.1"/>
    <property type="molecule type" value="Genomic_DNA"/>
</dbReference>
<sequence length="76" mass="9132">MSSTSLLIALLLVVGTLSLRLEDLEVRREYRKGRPEMLWQRGLIPEYEVHQRQEDYPSPMPVDRLDFQWRLELFNT</sequence>
<comment type="caution">
    <text evidence="2">The sequence shown here is derived from an EMBL/GenBank/DDBJ whole genome shotgun (WGS) entry which is preliminary data.</text>
</comment>
<reference evidence="2" key="2">
    <citation type="journal article" date="2023" name="Science">
        <title>Genomic signatures of disease resistance in endangered staghorn corals.</title>
        <authorList>
            <person name="Vollmer S.V."/>
            <person name="Selwyn J.D."/>
            <person name="Despard B.A."/>
            <person name="Roesel C.L."/>
        </authorList>
    </citation>
    <scope>NUCLEOTIDE SEQUENCE</scope>
    <source>
        <strain evidence="2">K2</strain>
    </source>
</reference>
<dbReference type="AlphaFoldDB" id="A0AAD9Q171"/>
<evidence type="ECO:0000313" key="3">
    <source>
        <dbReference type="Proteomes" id="UP001249851"/>
    </source>
</evidence>
<dbReference type="Proteomes" id="UP001249851">
    <property type="component" value="Unassembled WGS sequence"/>
</dbReference>
<proteinExistence type="predicted"/>
<evidence type="ECO:0000313" key="2">
    <source>
        <dbReference type="EMBL" id="KAK2552824.1"/>
    </source>
</evidence>
<feature type="signal peptide" evidence="1">
    <location>
        <begin position="1"/>
        <end position="18"/>
    </location>
</feature>
<accession>A0AAD9Q171</accession>
<reference evidence="2" key="1">
    <citation type="journal article" date="2023" name="G3 (Bethesda)">
        <title>Whole genome assembly and annotation of the endangered Caribbean coral Acropora cervicornis.</title>
        <authorList>
            <person name="Selwyn J.D."/>
            <person name="Vollmer S.V."/>
        </authorList>
    </citation>
    <scope>NUCLEOTIDE SEQUENCE</scope>
    <source>
        <strain evidence="2">K2</strain>
    </source>
</reference>
<protein>
    <submittedName>
        <fullName evidence="2">Uncharacterized protein</fullName>
    </submittedName>
</protein>